<dbReference type="PANTHER" id="PTHR46401">
    <property type="entry name" value="GLYCOSYLTRANSFERASE WBBK-RELATED"/>
    <property type="match status" value="1"/>
</dbReference>
<dbReference type="GO" id="GO:0016757">
    <property type="term" value="F:glycosyltransferase activity"/>
    <property type="evidence" value="ECO:0007669"/>
    <property type="project" value="InterPro"/>
</dbReference>
<dbReference type="PANTHER" id="PTHR46401:SF2">
    <property type="entry name" value="GLYCOSYLTRANSFERASE WBBK-RELATED"/>
    <property type="match status" value="1"/>
</dbReference>
<name>K9ZZ78_DEIPD</name>
<dbReference type="FunFam" id="3.40.50.2000:FF:000119">
    <property type="entry name" value="Glycosyl transferase group 1"/>
    <property type="match status" value="1"/>
</dbReference>
<feature type="domain" description="Glycosyl transferase family 1" evidence="2">
    <location>
        <begin position="154"/>
        <end position="306"/>
    </location>
</feature>
<proteinExistence type="predicted"/>
<dbReference type="HOGENOM" id="CLU_009583_27_0_0"/>
<dbReference type="EMBL" id="CP003382">
    <property type="protein sequence ID" value="AFZ66504.1"/>
    <property type="molecule type" value="Genomic_DNA"/>
</dbReference>
<reference evidence="5" key="1">
    <citation type="submission" date="2012-03" db="EMBL/GenBank/DDBJ databases">
        <title>Complete sequence of chromosome of Deinococcus peraridilitoris DSM 19664.</title>
        <authorList>
            <person name="Lucas S."/>
            <person name="Copeland A."/>
            <person name="Lapidus A."/>
            <person name="Glavina del Rio T."/>
            <person name="Dalin E."/>
            <person name="Tice H."/>
            <person name="Bruce D."/>
            <person name="Goodwin L."/>
            <person name="Pitluck S."/>
            <person name="Peters L."/>
            <person name="Mikhailova N."/>
            <person name="Lu M."/>
            <person name="Kyrpides N."/>
            <person name="Mavromatis K."/>
            <person name="Ivanova N."/>
            <person name="Brettin T."/>
            <person name="Detter J.C."/>
            <person name="Han C."/>
            <person name="Larimer F."/>
            <person name="Land M."/>
            <person name="Hauser L."/>
            <person name="Markowitz V."/>
            <person name="Cheng J.-F."/>
            <person name="Hugenholtz P."/>
            <person name="Woyke T."/>
            <person name="Wu D."/>
            <person name="Pukall R."/>
            <person name="Steenblock K."/>
            <person name="Brambilla E."/>
            <person name="Klenk H.-P."/>
            <person name="Eisen J.A."/>
        </authorList>
    </citation>
    <scope>NUCLEOTIDE SEQUENCE [LARGE SCALE GENOMIC DNA]</scope>
    <source>
        <strain evidence="5">DSM 19664 / LMG 22246 / CIP 109416 / KR-200</strain>
    </source>
</reference>
<dbReference type="PATRIC" id="fig|937777.3.peg.943"/>
<dbReference type="STRING" id="937777.Deipe_0936"/>
<keyword evidence="5" id="KW-1185">Reference proteome</keyword>
<dbReference type="RefSeq" id="WP_015234814.1">
    <property type="nucleotide sequence ID" value="NC_019793.1"/>
</dbReference>
<evidence type="ECO:0000256" key="1">
    <source>
        <dbReference type="ARBA" id="ARBA00022679"/>
    </source>
</evidence>
<accession>K9ZZ78</accession>
<feature type="domain" description="Glycosyltransferase subfamily 4-like N-terminal" evidence="3">
    <location>
        <begin position="63"/>
        <end position="145"/>
    </location>
</feature>
<evidence type="ECO:0000259" key="2">
    <source>
        <dbReference type="Pfam" id="PF00534"/>
    </source>
</evidence>
<dbReference type="Proteomes" id="UP000010467">
    <property type="component" value="Chromosome"/>
</dbReference>
<dbReference type="SUPFAM" id="SSF53756">
    <property type="entry name" value="UDP-Glycosyltransferase/glycogen phosphorylase"/>
    <property type="match status" value="1"/>
</dbReference>
<gene>
    <name evidence="4" type="ordered locus">Deipe_0936</name>
</gene>
<dbReference type="CDD" id="cd03809">
    <property type="entry name" value="GT4_MtfB-like"/>
    <property type="match status" value="1"/>
</dbReference>
<dbReference type="GO" id="GO:0009103">
    <property type="term" value="P:lipopolysaccharide biosynthetic process"/>
    <property type="evidence" value="ECO:0007669"/>
    <property type="project" value="TreeGrafter"/>
</dbReference>
<evidence type="ECO:0000313" key="5">
    <source>
        <dbReference type="Proteomes" id="UP000010467"/>
    </source>
</evidence>
<dbReference type="AlphaFoldDB" id="K9ZZ78"/>
<sequence>MSSPAPSVLFDSRWIGQHGIGRFASELRVRLNTEDLVGRDPLSPGGLLDLERALWRRPRLAFFSPGFNAPLTRRRHFFFTIHDLIHLRVPAESTRTKRLYYQRVVRPAVRMASRVFTVSEFSRREIITWAGVPEHQVVNVHNGVSRALSPHGAKHRQDRPYVLYVGNRKPHKNIPRLLEAFAHRYARDVTLVLTGDADAETEAHLARLRLRGDVQFAGSLCDQALARYYRGALALVMPSLYEGFGLPPLEAMACGTPVVTSHATSLPEVVGDAALTFDPRNTDDLTHALDRVLGDAALRAALRERGLRRAQHFSWDRTANIVQLHLMQAP</sequence>
<dbReference type="eggNOG" id="COG0438">
    <property type="taxonomic scope" value="Bacteria"/>
</dbReference>
<evidence type="ECO:0000259" key="3">
    <source>
        <dbReference type="Pfam" id="PF13439"/>
    </source>
</evidence>
<dbReference type="InterPro" id="IPR001296">
    <property type="entry name" value="Glyco_trans_1"/>
</dbReference>
<dbReference type="InterPro" id="IPR028098">
    <property type="entry name" value="Glyco_trans_4-like_N"/>
</dbReference>
<keyword evidence="1 4" id="KW-0808">Transferase</keyword>
<dbReference type="Gene3D" id="3.40.50.2000">
    <property type="entry name" value="Glycogen Phosphorylase B"/>
    <property type="match status" value="2"/>
</dbReference>
<dbReference type="KEGG" id="dpd:Deipe_0936"/>
<protein>
    <submittedName>
        <fullName evidence="4">Glycosyltransferase</fullName>
    </submittedName>
</protein>
<evidence type="ECO:0000313" key="4">
    <source>
        <dbReference type="EMBL" id="AFZ66504.1"/>
    </source>
</evidence>
<organism evidence="4 5">
    <name type="scientific">Deinococcus peraridilitoris (strain DSM 19664 / LMG 22246 / CIP 109416 / KR-200)</name>
    <dbReference type="NCBI Taxonomy" id="937777"/>
    <lineage>
        <taxon>Bacteria</taxon>
        <taxon>Thermotogati</taxon>
        <taxon>Deinococcota</taxon>
        <taxon>Deinococci</taxon>
        <taxon>Deinococcales</taxon>
        <taxon>Deinococcaceae</taxon>
        <taxon>Deinococcus</taxon>
    </lineage>
</organism>
<dbReference type="Pfam" id="PF13439">
    <property type="entry name" value="Glyco_transf_4"/>
    <property type="match status" value="1"/>
</dbReference>
<dbReference type="OrthoDB" id="9797829at2"/>
<dbReference type="Pfam" id="PF00534">
    <property type="entry name" value="Glycos_transf_1"/>
    <property type="match status" value="1"/>
</dbReference>